<evidence type="ECO:0000313" key="7">
    <source>
        <dbReference type="EMBL" id="OQP55788.1"/>
    </source>
</evidence>
<keyword evidence="5 6" id="KW-0472">Membrane</keyword>
<evidence type="ECO:0000256" key="4">
    <source>
        <dbReference type="ARBA" id="ARBA00022989"/>
    </source>
</evidence>
<organism evidence="7 8">
    <name type="scientific">Niastella populi</name>
    <dbReference type="NCBI Taxonomy" id="550983"/>
    <lineage>
        <taxon>Bacteria</taxon>
        <taxon>Pseudomonadati</taxon>
        <taxon>Bacteroidota</taxon>
        <taxon>Chitinophagia</taxon>
        <taxon>Chitinophagales</taxon>
        <taxon>Chitinophagaceae</taxon>
        <taxon>Niastella</taxon>
    </lineage>
</organism>
<dbReference type="EMBL" id="LWBP01000205">
    <property type="protein sequence ID" value="OQP55788.1"/>
    <property type="molecule type" value="Genomic_DNA"/>
</dbReference>
<dbReference type="RefSeq" id="WP_081169192.1">
    <property type="nucleotide sequence ID" value="NZ_LWBP01000205.1"/>
</dbReference>
<feature type="transmembrane region" description="Helical" evidence="6">
    <location>
        <begin position="46"/>
        <end position="66"/>
    </location>
</feature>
<dbReference type="PANTHER" id="PTHR10057:SF0">
    <property type="entry name" value="TRANSLOCATOR PROTEIN"/>
    <property type="match status" value="1"/>
</dbReference>
<feature type="transmembrane region" description="Helical" evidence="6">
    <location>
        <begin position="78"/>
        <end position="95"/>
    </location>
</feature>
<dbReference type="InterPro" id="IPR038330">
    <property type="entry name" value="TspO/MBR-related_sf"/>
</dbReference>
<dbReference type="CDD" id="cd15904">
    <property type="entry name" value="TSPO_MBR"/>
    <property type="match status" value="1"/>
</dbReference>
<comment type="caution">
    <text evidence="7">The sequence shown here is derived from an EMBL/GenBank/DDBJ whole genome shotgun (WGS) entry which is preliminary data.</text>
</comment>
<evidence type="ECO:0000256" key="3">
    <source>
        <dbReference type="ARBA" id="ARBA00022692"/>
    </source>
</evidence>
<feature type="transmembrane region" description="Helical" evidence="6">
    <location>
        <begin position="101"/>
        <end position="123"/>
    </location>
</feature>
<feature type="transmembrane region" description="Helical" evidence="6">
    <location>
        <begin position="135"/>
        <end position="154"/>
    </location>
</feature>
<dbReference type="STRING" id="550983.A4R26_27195"/>
<dbReference type="AlphaFoldDB" id="A0A1V9FBQ6"/>
<accession>A0A1V9FBQ6</accession>
<dbReference type="Gene3D" id="1.20.1260.100">
    <property type="entry name" value="TspO/MBR protein"/>
    <property type="match status" value="1"/>
</dbReference>
<evidence type="ECO:0000256" key="2">
    <source>
        <dbReference type="ARBA" id="ARBA00007524"/>
    </source>
</evidence>
<dbReference type="GO" id="GO:0033013">
    <property type="term" value="P:tetrapyrrole metabolic process"/>
    <property type="evidence" value="ECO:0007669"/>
    <property type="project" value="UniProtKB-ARBA"/>
</dbReference>
<dbReference type="Pfam" id="PF03073">
    <property type="entry name" value="TspO_MBR"/>
    <property type="match status" value="1"/>
</dbReference>
<proteinExistence type="inferred from homology"/>
<dbReference type="OrthoDB" id="9795496at2"/>
<name>A0A1V9FBQ6_9BACT</name>
<comment type="subcellular location">
    <subcellularLocation>
        <location evidence="1">Membrane</location>
        <topology evidence="1">Multi-pass membrane protein</topology>
    </subcellularLocation>
</comment>
<protein>
    <submittedName>
        <fullName evidence="7">TspO protein</fullName>
    </submittedName>
</protein>
<dbReference type="InterPro" id="IPR004307">
    <property type="entry name" value="TspO_MBR"/>
</dbReference>
<evidence type="ECO:0000256" key="6">
    <source>
        <dbReference type="SAM" id="Phobius"/>
    </source>
</evidence>
<evidence type="ECO:0000313" key="8">
    <source>
        <dbReference type="Proteomes" id="UP000192276"/>
    </source>
</evidence>
<keyword evidence="4 6" id="KW-1133">Transmembrane helix</keyword>
<dbReference type="PANTHER" id="PTHR10057">
    <property type="entry name" value="PERIPHERAL-TYPE BENZODIAZEPINE RECEPTOR"/>
    <property type="match status" value="1"/>
</dbReference>
<dbReference type="PIRSF" id="PIRSF005859">
    <property type="entry name" value="PBR"/>
    <property type="match status" value="1"/>
</dbReference>
<comment type="similarity">
    <text evidence="2">Belongs to the TspO/BZRP family.</text>
</comment>
<dbReference type="FunFam" id="1.20.1260.100:FF:000001">
    <property type="entry name" value="translocator protein 2"/>
    <property type="match status" value="1"/>
</dbReference>
<gene>
    <name evidence="7" type="ORF">A4R26_27195</name>
</gene>
<evidence type="ECO:0000256" key="1">
    <source>
        <dbReference type="ARBA" id="ARBA00004141"/>
    </source>
</evidence>
<dbReference type="Proteomes" id="UP000192276">
    <property type="component" value="Unassembled WGS sequence"/>
</dbReference>
<keyword evidence="8" id="KW-1185">Reference proteome</keyword>
<keyword evidence="3 6" id="KW-0812">Transmembrane</keyword>
<reference evidence="8" key="1">
    <citation type="submission" date="2016-04" db="EMBL/GenBank/DDBJ databases">
        <authorList>
            <person name="Chen L."/>
            <person name="Zhuang W."/>
            <person name="Wang G."/>
        </authorList>
    </citation>
    <scope>NUCLEOTIDE SEQUENCE [LARGE SCALE GENOMIC DNA]</scope>
    <source>
        <strain evidence="8">208</strain>
    </source>
</reference>
<evidence type="ECO:0000256" key="5">
    <source>
        <dbReference type="ARBA" id="ARBA00023136"/>
    </source>
</evidence>
<sequence length="156" mass="17962">MNKWLTILLCIGLPLAVGSISGYVTSQNVQTWYPGLAKPSFNPPNAVFGPVWTVLYILMGISFYLVIREPSSVKKKQAIILFIIQLFLNFWWSILFFRFHLIGVALADIVLLWLFIILMIRQFYRVSGRAANLQWPYLAWVSFAGVLNASIWYLNK</sequence>
<dbReference type="GO" id="GO:0016020">
    <property type="term" value="C:membrane"/>
    <property type="evidence" value="ECO:0007669"/>
    <property type="project" value="UniProtKB-SubCell"/>
</dbReference>